<dbReference type="RefSeq" id="WP_103237822.1">
    <property type="nucleotide sequence ID" value="NZ_CANRXC010000074.1"/>
</dbReference>
<dbReference type="GO" id="GO:0000155">
    <property type="term" value="F:phosphorelay sensor kinase activity"/>
    <property type="evidence" value="ECO:0007669"/>
    <property type="project" value="InterPro"/>
</dbReference>
<dbReference type="EMBL" id="OFSM01000002">
    <property type="protein sequence ID" value="SOY27701.1"/>
    <property type="molecule type" value="Genomic_DNA"/>
</dbReference>
<organism evidence="6 7">
    <name type="scientific">Acetatifactor muris</name>
    <dbReference type="NCBI Taxonomy" id="879566"/>
    <lineage>
        <taxon>Bacteria</taxon>
        <taxon>Bacillati</taxon>
        <taxon>Bacillota</taxon>
        <taxon>Clostridia</taxon>
        <taxon>Lachnospirales</taxon>
        <taxon>Lachnospiraceae</taxon>
        <taxon>Acetatifactor</taxon>
    </lineage>
</organism>
<protein>
    <submittedName>
        <fullName evidence="6">Sensor protein CitS</fullName>
        <ecNumber evidence="6">2.7.13.3</ecNumber>
    </submittedName>
</protein>
<keyword evidence="2 6" id="KW-0808">Transferase</keyword>
<dbReference type="SUPFAM" id="SSF55890">
    <property type="entry name" value="Sporulation response regulatory protein Spo0B"/>
    <property type="match status" value="1"/>
</dbReference>
<evidence type="ECO:0000256" key="1">
    <source>
        <dbReference type="ARBA" id="ARBA00022553"/>
    </source>
</evidence>
<dbReference type="Gene3D" id="1.10.287.130">
    <property type="match status" value="1"/>
</dbReference>
<dbReference type="Proteomes" id="UP000236311">
    <property type="component" value="Unassembled WGS sequence"/>
</dbReference>
<name>A0A2K4ZB78_9FIRM</name>
<evidence type="ECO:0000259" key="4">
    <source>
        <dbReference type="Pfam" id="PF14501"/>
    </source>
</evidence>
<proteinExistence type="predicted"/>
<reference evidence="6 7" key="1">
    <citation type="submission" date="2018-01" db="EMBL/GenBank/DDBJ databases">
        <authorList>
            <person name="Gaut B.S."/>
            <person name="Morton B.R."/>
            <person name="Clegg M.T."/>
            <person name="Duvall M.R."/>
        </authorList>
    </citation>
    <scope>NUCLEOTIDE SEQUENCE [LARGE SCALE GENOMIC DNA]</scope>
    <source>
        <strain evidence="6">GP69</strain>
    </source>
</reference>
<feature type="domain" description="Sensor histidine kinase NatK-like C-terminal" evidence="4">
    <location>
        <begin position="115"/>
        <end position="212"/>
    </location>
</feature>
<dbReference type="Gene3D" id="3.30.565.10">
    <property type="entry name" value="Histidine kinase-like ATPase, C-terminal domain"/>
    <property type="match status" value="1"/>
</dbReference>
<dbReference type="InterPro" id="IPR036890">
    <property type="entry name" value="HATPase_C_sf"/>
</dbReference>
<accession>A0A2K4ZB78</accession>
<dbReference type="PANTHER" id="PTHR40448">
    <property type="entry name" value="TWO-COMPONENT SENSOR HISTIDINE KINASE"/>
    <property type="match status" value="1"/>
</dbReference>
<sequence length="216" mass="24222">MKKKTYLRLIEYQTEQSRQHLGEVQSIYREMRGYKHDFHHHLQTLKGQLEAGKTERALAYLEELDNQLLNVDTLLKTGNISLDAILSAKIAQAKAAQIAVTVKANVPDRLLLSDLELSIITGNLLDNAIEACLEASGERFIRIFMGMKGKMLYFSMLNSSGAKVRKAGSLFSSRKKGFHGFGLRRAEAILEEHGGWCKYNSEDGAFTSEFLVPAVK</sequence>
<evidence type="ECO:0000256" key="3">
    <source>
        <dbReference type="ARBA" id="ARBA00022777"/>
    </source>
</evidence>
<evidence type="ECO:0000259" key="5">
    <source>
        <dbReference type="Pfam" id="PF14689"/>
    </source>
</evidence>
<keyword evidence="1" id="KW-0597">Phosphoprotein</keyword>
<dbReference type="OrthoDB" id="9156435at2"/>
<evidence type="ECO:0000256" key="2">
    <source>
        <dbReference type="ARBA" id="ARBA00022679"/>
    </source>
</evidence>
<dbReference type="InterPro" id="IPR032834">
    <property type="entry name" value="NatK-like_C"/>
</dbReference>
<dbReference type="PANTHER" id="PTHR40448:SF1">
    <property type="entry name" value="TWO-COMPONENT SENSOR HISTIDINE KINASE"/>
    <property type="match status" value="1"/>
</dbReference>
<gene>
    <name evidence="6" type="primary">citS_1</name>
    <name evidence="6" type="ORF">AMURIS_00405</name>
</gene>
<dbReference type="InterPro" id="IPR039506">
    <property type="entry name" value="SPOB_a"/>
</dbReference>
<evidence type="ECO:0000313" key="7">
    <source>
        <dbReference type="Proteomes" id="UP000236311"/>
    </source>
</evidence>
<keyword evidence="3" id="KW-0418">Kinase</keyword>
<evidence type="ECO:0000313" key="6">
    <source>
        <dbReference type="EMBL" id="SOY27701.1"/>
    </source>
</evidence>
<dbReference type="AlphaFoldDB" id="A0A2K4ZB78"/>
<keyword evidence="7" id="KW-1185">Reference proteome</keyword>
<dbReference type="Pfam" id="PF14501">
    <property type="entry name" value="HATPase_c_5"/>
    <property type="match status" value="1"/>
</dbReference>
<dbReference type="Pfam" id="PF14689">
    <property type="entry name" value="SPOB_a"/>
    <property type="match status" value="1"/>
</dbReference>
<dbReference type="GO" id="GO:0042802">
    <property type="term" value="F:identical protein binding"/>
    <property type="evidence" value="ECO:0007669"/>
    <property type="project" value="TreeGrafter"/>
</dbReference>
<feature type="domain" description="SpoOB alpha-helical" evidence="5">
    <location>
        <begin position="20"/>
        <end position="76"/>
    </location>
</feature>
<dbReference type="EC" id="2.7.13.3" evidence="6"/>
<dbReference type="InterPro" id="IPR016120">
    <property type="entry name" value="Sig_transdc_His_kin_SpoOB"/>
</dbReference>
<dbReference type="SUPFAM" id="SSF55874">
    <property type="entry name" value="ATPase domain of HSP90 chaperone/DNA topoisomerase II/histidine kinase"/>
    <property type="match status" value="1"/>
</dbReference>